<keyword evidence="3" id="KW-1185">Reference proteome</keyword>
<evidence type="ECO:0000313" key="3">
    <source>
        <dbReference type="Proteomes" id="UP000663873"/>
    </source>
</evidence>
<accession>A0A821X0Z5</accession>
<dbReference type="EMBL" id="CAJOBP010087168">
    <property type="protein sequence ID" value="CAF4934846.1"/>
    <property type="molecule type" value="Genomic_DNA"/>
</dbReference>
<reference evidence="2" key="1">
    <citation type="submission" date="2021-02" db="EMBL/GenBank/DDBJ databases">
        <authorList>
            <person name="Nowell W R."/>
        </authorList>
    </citation>
    <scope>NUCLEOTIDE SEQUENCE</scope>
</reference>
<dbReference type="Proteomes" id="UP000663873">
    <property type="component" value="Unassembled WGS sequence"/>
</dbReference>
<feature type="non-terminal residue" evidence="2">
    <location>
        <position position="1"/>
    </location>
</feature>
<name>A0A821X0Z5_9BILA</name>
<feature type="region of interest" description="Disordered" evidence="1">
    <location>
        <begin position="1"/>
        <end position="31"/>
    </location>
</feature>
<protein>
    <submittedName>
        <fullName evidence="2">Uncharacterized protein</fullName>
    </submittedName>
</protein>
<evidence type="ECO:0000313" key="2">
    <source>
        <dbReference type="EMBL" id="CAF4934846.1"/>
    </source>
</evidence>
<evidence type="ECO:0000256" key="1">
    <source>
        <dbReference type="SAM" id="MobiDB-lite"/>
    </source>
</evidence>
<comment type="caution">
    <text evidence="2">The sequence shown here is derived from an EMBL/GenBank/DDBJ whole genome shotgun (WGS) entry which is preliminary data.</text>
</comment>
<organism evidence="2 3">
    <name type="scientific">Rotaria socialis</name>
    <dbReference type="NCBI Taxonomy" id="392032"/>
    <lineage>
        <taxon>Eukaryota</taxon>
        <taxon>Metazoa</taxon>
        <taxon>Spiralia</taxon>
        <taxon>Gnathifera</taxon>
        <taxon>Rotifera</taxon>
        <taxon>Eurotatoria</taxon>
        <taxon>Bdelloidea</taxon>
        <taxon>Philodinida</taxon>
        <taxon>Philodinidae</taxon>
        <taxon>Rotaria</taxon>
    </lineage>
</organism>
<proteinExistence type="predicted"/>
<gene>
    <name evidence="2" type="ORF">UJA718_LOCUS47041</name>
</gene>
<dbReference type="AlphaFoldDB" id="A0A821X0Z5"/>
<feature type="compositionally biased region" description="Basic and acidic residues" evidence="1">
    <location>
        <begin position="1"/>
        <end position="14"/>
    </location>
</feature>
<sequence>MNESRPTQRDRAADSSDSDGEEGAAQFAPVP</sequence>